<dbReference type="InParanoid" id="A0A423X562"/>
<dbReference type="EMBL" id="LKEB01000027">
    <property type="protein sequence ID" value="ROW10878.1"/>
    <property type="molecule type" value="Genomic_DNA"/>
</dbReference>
<dbReference type="STRING" id="1230097.A0A423X562"/>
<gene>
    <name evidence="2" type="ORF">VPNG_05311</name>
</gene>
<dbReference type="AlphaFoldDB" id="A0A423X562"/>
<keyword evidence="1" id="KW-0732">Signal</keyword>
<evidence type="ECO:0000256" key="1">
    <source>
        <dbReference type="SAM" id="SignalP"/>
    </source>
</evidence>
<feature type="chain" id="PRO_5019585838" evidence="1">
    <location>
        <begin position="22"/>
        <end position="243"/>
    </location>
</feature>
<name>A0A423X562_9PEZI</name>
<sequence>MQLTRLFACVVATGLFATGLAVPTGPSSLALRAADTDVSASLVERAAKTTAAKKVEFSVFPKVKPTWKNTLKTKWKKTAREVPVTRTIPPSDDVASPTVDKRAQKTAQAGGLMQGNKEDSVLTYHVINCIAIAAYDAGTGKKVMAHINGIQGSKTYADQFNDFATIVAGFSVSPRVTIRLPVASDFQGKLSAAALAEQTTMQTSIKSWAELLVEGSVTAKTRVLYEGDMIMNADGSVLVDTNT</sequence>
<accession>A0A423X562</accession>
<protein>
    <submittedName>
        <fullName evidence="2">Uncharacterized protein</fullName>
    </submittedName>
</protein>
<organism evidence="2 3">
    <name type="scientific">Cytospora leucostoma</name>
    <dbReference type="NCBI Taxonomy" id="1230097"/>
    <lineage>
        <taxon>Eukaryota</taxon>
        <taxon>Fungi</taxon>
        <taxon>Dikarya</taxon>
        <taxon>Ascomycota</taxon>
        <taxon>Pezizomycotina</taxon>
        <taxon>Sordariomycetes</taxon>
        <taxon>Sordariomycetidae</taxon>
        <taxon>Diaporthales</taxon>
        <taxon>Cytosporaceae</taxon>
        <taxon>Cytospora</taxon>
    </lineage>
</organism>
<evidence type="ECO:0000313" key="2">
    <source>
        <dbReference type="EMBL" id="ROW10878.1"/>
    </source>
</evidence>
<dbReference type="Proteomes" id="UP000285146">
    <property type="component" value="Unassembled WGS sequence"/>
</dbReference>
<comment type="caution">
    <text evidence="2">The sequence shown here is derived from an EMBL/GenBank/DDBJ whole genome shotgun (WGS) entry which is preliminary data.</text>
</comment>
<dbReference type="OrthoDB" id="3777014at2759"/>
<feature type="signal peptide" evidence="1">
    <location>
        <begin position="1"/>
        <end position="21"/>
    </location>
</feature>
<keyword evidence="3" id="KW-1185">Reference proteome</keyword>
<reference evidence="2 3" key="1">
    <citation type="submission" date="2015-09" db="EMBL/GenBank/DDBJ databases">
        <title>Host preference determinants of Valsa canker pathogens revealed by comparative genomics.</title>
        <authorList>
            <person name="Yin Z."/>
            <person name="Huang L."/>
        </authorList>
    </citation>
    <scope>NUCLEOTIDE SEQUENCE [LARGE SCALE GENOMIC DNA]</scope>
    <source>
        <strain evidence="2 3">SXYLt</strain>
    </source>
</reference>
<proteinExistence type="predicted"/>
<evidence type="ECO:0000313" key="3">
    <source>
        <dbReference type="Proteomes" id="UP000285146"/>
    </source>
</evidence>